<keyword evidence="1" id="KW-0472">Membrane</keyword>
<dbReference type="PANTHER" id="PTHR30487:SF0">
    <property type="entry name" value="PREPILIN LEADER PEPTIDASE_N-METHYLTRANSFERASE-RELATED"/>
    <property type="match status" value="1"/>
</dbReference>
<feature type="transmembrane region" description="Helical" evidence="1">
    <location>
        <begin position="71"/>
        <end position="92"/>
    </location>
</feature>
<dbReference type="Gene3D" id="1.20.120.1220">
    <property type="match status" value="1"/>
</dbReference>
<reference evidence="3" key="1">
    <citation type="submission" date="2018-05" db="EMBL/GenBank/DDBJ databases">
        <authorList>
            <person name="Lanie J.A."/>
            <person name="Ng W.-L."/>
            <person name="Kazmierczak K.M."/>
            <person name="Andrzejewski T.M."/>
            <person name="Davidsen T.M."/>
            <person name="Wayne K.J."/>
            <person name="Tettelin H."/>
            <person name="Glass J.I."/>
            <person name="Rusch D."/>
            <person name="Podicherti R."/>
            <person name="Tsui H.-C.T."/>
            <person name="Winkler M.E."/>
        </authorList>
    </citation>
    <scope>NUCLEOTIDE SEQUENCE</scope>
</reference>
<feature type="domain" description="Prepilin peptidase A24 N-terminal" evidence="2">
    <location>
        <begin position="9"/>
        <end position="89"/>
    </location>
</feature>
<organism evidence="3">
    <name type="scientific">marine metagenome</name>
    <dbReference type="NCBI Taxonomy" id="408172"/>
    <lineage>
        <taxon>unclassified sequences</taxon>
        <taxon>metagenomes</taxon>
        <taxon>ecological metagenomes</taxon>
    </lineage>
</organism>
<gene>
    <name evidence="3" type="ORF">METZ01_LOCUS219898</name>
</gene>
<proteinExistence type="predicted"/>
<dbReference type="PANTHER" id="PTHR30487">
    <property type="entry name" value="TYPE 4 PREPILIN-LIKE PROTEINS LEADER PEPTIDE-PROCESSING ENZYME"/>
    <property type="match status" value="1"/>
</dbReference>
<accession>A0A382FXC2</accession>
<feature type="non-terminal residue" evidence="3">
    <location>
        <position position="178"/>
    </location>
</feature>
<name>A0A382FXC2_9ZZZZ</name>
<feature type="transmembrane region" description="Helical" evidence="1">
    <location>
        <begin position="107"/>
        <end position="129"/>
    </location>
</feature>
<dbReference type="AlphaFoldDB" id="A0A382FXC2"/>
<dbReference type="GO" id="GO:0006465">
    <property type="term" value="P:signal peptide processing"/>
    <property type="evidence" value="ECO:0007669"/>
    <property type="project" value="TreeGrafter"/>
</dbReference>
<dbReference type="InterPro" id="IPR050882">
    <property type="entry name" value="Prepilin_peptidase/N-MTase"/>
</dbReference>
<feature type="non-terminal residue" evidence="3">
    <location>
        <position position="1"/>
    </location>
</feature>
<evidence type="ECO:0000256" key="1">
    <source>
        <dbReference type="SAM" id="Phobius"/>
    </source>
</evidence>
<dbReference type="GO" id="GO:0005886">
    <property type="term" value="C:plasma membrane"/>
    <property type="evidence" value="ECO:0007669"/>
    <property type="project" value="TreeGrafter"/>
</dbReference>
<dbReference type="Pfam" id="PF06750">
    <property type="entry name" value="A24_N_bact"/>
    <property type="match status" value="1"/>
</dbReference>
<dbReference type="GO" id="GO:0004190">
    <property type="term" value="F:aspartic-type endopeptidase activity"/>
    <property type="evidence" value="ECO:0007669"/>
    <property type="project" value="TreeGrafter"/>
</dbReference>
<protein>
    <recommendedName>
        <fullName evidence="2">Prepilin peptidase A24 N-terminal domain-containing protein</fullName>
    </recommendedName>
</protein>
<sequence length="178" mass="19718">VLFSIIFFIFGCIVGSFLNVVIYRLPLEMSVTNPPSHCPNCEYAIPWYLNIPLVAWLWQRGKCAECSKPISIRYFLVELLTGLAFLGAWLLVHKKFYGPDNFITEPLFAAIVTLALVTLLGGLIASTFIDLDHFIIPDELTKGGMVAGLLFSIAAPQLHGAYLDGEIGRFHALVLSLM</sequence>
<keyword evidence="1" id="KW-0812">Transmembrane</keyword>
<evidence type="ECO:0000313" key="3">
    <source>
        <dbReference type="EMBL" id="SVB67044.1"/>
    </source>
</evidence>
<dbReference type="EMBL" id="UINC01052107">
    <property type="protein sequence ID" value="SVB67044.1"/>
    <property type="molecule type" value="Genomic_DNA"/>
</dbReference>
<keyword evidence="1" id="KW-1133">Transmembrane helix</keyword>
<evidence type="ECO:0000259" key="2">
    <source>
        <dbReference type="Pfam" id="PF06750"/>
    </source>
</evidence>
<dbReference type="InterPro" id="IPR010627">
    <property type="entry name" value="Prepilin_pept_A24_N"/>
</dbReference>
<feature type="transmembrane region" description="Helical" evidence="1">
    <location>
        <begin position="5"/>
        <end position="23"/>
    </location>
</feature>